<dbReference type="GO" id="GO:0000049">
    <property type="term" value="F:tRNA binding"/>
    <property type="evidence" value="ECO:0007669"/>
    <property type="project" value="UniProtKB-KW"/>
</dbReference>
<dbReference type="PROSITE" id="PS01153">
    <property type="entry name" value="NOL1_NOP2_SUN"/>
    <property type="match status" value="1"/>
</dbReference>
<evidence type="ECO:0000259" key="12">
    <source>
        <dbReference type="PROSITE" id="PS51686"/>
    </source>
</evidence>
<dbReference type="GO" id="GO:0016428">
    <property type="term" value="F:tRNA (cytidine-5-)-methyltransferase activity"/>
    <property type="evidence" value="ECO:0007669"/>
    <property type="project" value="InterPro"/>
</dbReference>
<evidence type="ECO:0000256" key="8">
    <source>
        <dbReference type="ARBA" id="ARBA00022884"/>
    </source>
</evidence>
<feature type="domain" description="SAM-dependent MTase RsmB/NOP-type" evidence="12">
    <location>
        <begin position="1"/>
        <end position="259"/>
    </location>
</feature>
<dbReference type="CDD" id="cd02440">
    <property type="entry name" value="AdoMet_MTases"/>
    <property type="match status" value="1"/>
</dbReference>
<organism evidence="13 14">
    <name type="scientific">Candida boidinii</name>
    <name type="common">Yeast</name>
    <dbReference type="NCBI Taxonomy" id="5477"/>
    <lineage>
        <taxon>Eukaryota</taxon>
        <taxon>Fungi</taxon>
        <taxon>Dikarya</taxon>
        <taxon>Ascomycota</taxon>
        <taxon>Saccharomycotina</taxon>
        <taxon>Pichiomycetes</taxon>
        <taxon>Pichiales</taxon>
        <taxon>Pichiaceae</taxon>
        <taxon>Ogataea</taxon>
        <taxon>Ogataea/Candida clade</taxon>
    </lineage>
</organism>
<evidence type="ECO:0000256" key="5">
    <source>
        <dbReference type="ARBA" id="ARBA00022679"/>
    </source>
</evidence>
<proteinExistence type="inferred from homology"/>
<evidence type="ECO:0000256" key="1">
    <source>
        <dbReference type="ARBA" id="ARBA00004123"/>
    </source>
</evidence>
<evidence type="ECO:0000256" key="11">
    <source>
        <dbReference type="SAM" id="MobiDB-lite"/>
    </source>
</evidence>
<keyword evidence="7" id="KW-0819">tRNA processing</keyword>
<comment type="subcellular location">
    <subcellularLocation>
        <location evidence="1">Nucleus</location>
    </subcellularLocation>
</comment>
<feature type="compositionally biased region" description="Basic and acidic residues" evidence="11">
    <location>
        <begin position="537"/>
        <end position="552"/>
    </location>
</feature>
<sequence>MIPPLVLDVEPHHFVLDMCAAPGSKTAQLVEALHANDDKEWPTGFVMANDSDYRRSHMLVHQIKRLNSPNFVVVNHDAQQFPKIKLSKDATEFVKFDRILCDVPCTGDATMRKNINVWKDWRIGNAIGLHPLQINILTRGLQLLKKGGRLVFSTCSLNPIENEAIVAEVLRKWGGRIKTVNCDDRLPGLIRSHGVSNWKVYGKDLTIRESYNEENSDVHKTCFPPTEEEAKEFHLENCMRVYPHTQNTGGFFITVLEKIDDSKVSNKRVNETEGETTEVKKQKIESEVGETATETTTATETATVTETAAATEAIPATESAPAPAKPAKKERLPRDAIEEPFIFLDKDHTELSKCWNFYEFSDDFAKDCTLVRNATGEPARTIYYVAPVIKKLLTTNETKLKFVYSGVKLFHAQRTEYNKETCQWRIQNDSFHIIKNYISPKRQVSCNLDMLLILLQETFPKISQVKEDEIDTVFIEQISELSEGCCFLNIERGENKEDLFLPLWKGKTNFNLMVNKHETFELLYRVFGIETSREEALKVTHPERENTPKVESSEAAPVEAPTEEAAPAETGVEATEEAK</sequence>
<dbReference type="Pfam" id="PF25378">
    <property type="entry name" value="PUA_NSUN2"/>
    <property type="match status" value="1"/>
</dbReference>
<keyword evidence="8 10" id="KW-0694">RNA-binding</keyword>
<dbReference type="InterPro" id="IPR049560">
    <property type="entry name" value="MeTrfase_RsmB-F_NOP2_cat"/>
</dbReference>
<dbReference type="InterPro" id="IPR018314">
    <property type="entry name" value="RsmB/NOL1/NOP2-like_CS"/>
</dbReference>
<keyword evidence="9" id="KW-0539">Nucleus</keyword>
<dbReference type="SUPFAM" id="SSF53335">
    <property type="entry name" value="S-adenosyl-L-methionine-dependent methyltransferases"/>
    <property type="match status" value="1"/>
</dbReference>
<feature type="compositionally biased region" description="Low complexity" evidence="11">
    <location>
        <begin position="290"/>
        <end position="299"/>
    </location>
</feature>
<keyword evidence="3" id="KW-0820">tRNA-binding</keyword>
<dbReference type="PANTHER" id="PTHR22808">
    <property type="entry name" value="NCL1 YEAST -RELATED NOL1/NOP2/FMU SUN DOMAIN-CONTAINING"/>
    <property type="match status" value="1"/>
</dbReference>
<feature type="binding site" evidence="10">
    <location>
        <position position="77"/>
    </location>
    <ligand>
        <name>S-adenosyl-L-methionine</name>
        <dbReference type="ChEBI" id="CHEBI:59789"/>
    </ligand>
</feature>
<keyword evidence="14" id="KW-1185">Reference proteome</keyword>
<dbReference type="PRINTS" id="PR02011">
    <property type="entry name" value="RCMTNCL1"/>
</dbReference>
<reference evidence="13" key="1">
    <citation type="submission" date="2023-04" db="EMBL/GenBank/DDBJ databases">
        <title>Candida boidinii NBRC 10035.</title>
        <authorList>
            <person name="Ichikawa N."/>
            <person name="Sato H."/>
            <person name="Tonouchi N."/>
        </authorList>
    </citation>
    <scope>NUCLEOTIDE SEQUENCE</scope>
    <source>
        <strain evidence="13">NBRC 10035</strain>
    </source>
</reference>
<accession>A0A9W6T2U2</accession>
<dbReference type="Proteomes" id="UP001165120">
    <property type="component" value="Unassembled WGS sequence"/>
</dbReference>
<dbReference type="EMBL" id="BSXN01002098">
    <property type="protein sequence ID" value="GME75578.1"/>
    <property type="molecule type" value="Genomic_DNA"/>
</dbReference>
<dbReference type="GO" id="GO:0030488">
    <property type="term" value="P:tRNA methylation"/>
    <property type="evidence" value="ECO:0007669"/>
    <property type="project" value="TreeGrafter"/>
</dbReference>
<dbReference type="PROSITE" id="PS51686">
    <property type="entry name" value="SAM_MT_RSMB_NOP"/>
    <property type="match status" value="1"/>
</dbReference>
<dbReference type="PRINTS" id="PR02008">
    <property type="entry name" value="RCMTFAMILY"/>
</dbReference>
<dbReference type="InterPro" id="IPR023267">
    <property type="entry name" value="RCMT"/>
</dbReference>
<feature type="binding site" evidence="10">
    <location>
        <begin position="19"/>
        <end position="25"/>
    </location>
    <ligand>
        <name>S-adenosyl-L-methionine</name>
        <dbReference type="ChEBI" id="CHEBI:59789"/>
    </ligand>
</feature>
<dbReference type="InterPro" id="IPR023270">
    <property type="entry name" value="RCMT_NCL1"/>
</dbReference>
<evidence type="ECO:0000256" key="2">
    <source>
        <dbReference type="ARBA" id="ARBA00007494"/>
    </source>
</evidence>
<feature type="compositionally biased region" description="Low complexity" evidence="11">
    <location>
        <begin position="553"/>
        <end position="573"/>
    </location>
</feature>
<evidence type="ECO:0000313" key="13">
    <source>
        <dbReference type="EMBL" id="GME75578.1"/>
    </source>
</evidence>
<keyword evidence="4 10" id="KW-0489">Methyltransferase</keyword>
<dbReference type="Gene3D" id="3.40.50.150">
    <property type="entry name" value="Vaccinia Virus protein VP39"/>
    <property type="match status" value="1"/>
</dbReference>
<dbReference type="GO" id="GO:0005634">
    <property type="term" value="C:nucleus"/>
    <property type="evidence" value="ECO:0007669"/>
    <property type="project" value="UniProtKB-SubCell"/>
</dbReference>
<feature type="binding site" evidence="10">
    <location>
        <position position="50"/>
    </location>
    <ligand>
        <name>S-adenosyl-L-methionine</name>
        <dbReference type="ChEBI" id="CHEBI:59789"/>
    </ligand>
</feature>
<feature type="compositionally biased region" description="Basic and acidic residues" evidence="11">
    <location>
        <begin position="264"/>
        <end position="286"/>
    </location>
</feature>
<evidence type="ECO:0000256" key="6">
    <source>
        <dbReference type="ARBA" id="ARBA00022691"/>
    </source>
</evidence>
<dbReference type="PANTHER" id="PTHR22808:SF1">
    <property type="entry name" value="RNA CYTOSINE-C(5)-METHYLTRANSFERASE NSUN2-RELATED"/>
    <property type="match status" value="1"/>
</dbReference>
<comment type="similarity">
    <text evidence="2 10">Belongs to the class I-like SAM-binding methyltransferase superfamily. RsmB/NOP family.</text>
</comment>
<evidence type="ECO:0000256" key="4">
    <source>
        <dbReference type="ARBA" id="ARBA00022603"/>
    </source>
</evidence>
<evidence type="ECO:0000256" key="3">
    <source>
        <dbReference type="ARBA" id="ARBA00022555"/>
    </source>
</evidence>
<gene>
    <name evidence="13" type="ORF">Cboi02_000483900</name>
</gene>
<dbReference type="Pfam" id="PF01189">
    <property type="entry name" value="Methyltr_RsmB-F"/>
    <property type="match status" value="1"/>
</dbReference>
<dbReference type="Pfam" id="PF25376">
    <property type="entry name" value="Pre-PUA_NSUN2"/>
    <property type="match status" value="1"/>
</dbReference>
<dbReference type="InterPro" id="IPR029063">
    <property type="entry name" value="SAM-dependent_MTases_sf"/>
</dbReference>
<evidence type="ECO:0000256" key="10">
    <source>
        <dbReference type="PROSITE-ProRule" id="PRU01023"/>
    </source>
</evidence>
<evidence type="ECO:0000256" key="9">
    <source>
        <dbReference type="ARBA" id="ARBA00023242"/>
    </source>
</evidence>
<evidence type="ECO:0000256" key="7">
    <source>
        <dbReference type="ARBA" id="ARBA00022694"/>
    </source>
</evidence>
<keyword evidence="6 10" id="KW-0949">S-adenosyl-L-methionine</keyword>
<dbReference type="InterPro" id="IPR001678">
    <property type="entry name" value="MeTrfase_RsmB-F_NOP2_dom"/>
</dbReference>
<comment type="caution">
    <text evidence="13">The sequence shown here is derived from an EMBL/GenBank/DDBJ whole genome shotgun (WGS) entry which is preliminary data.</text>
</comment>
<feature type="region of interest" description="Disordered" evidence="11">
    <location>
        <begin position="264"/>
        <end position="299"/>
    </location>
</feature>
<dbReference type="InterPro" id="IPR057285">
    <property type="entry name" value="Pre-PUA_NSUN2"/>
</dbReference>
<protein>
    <submittedName>
        <fullName evidence="13">Unnamed protein product</fullName>
    </submittedName>
</protein>
<dbReference type="InterPro" id="IPR057286">
    <property type="entry name" value="PUA_NSUN2"/>
</dbReference>
<feature type="region of interest" description="Disordered" evidence="11">
    <location>
        <begin position="537"/>
        <end position="579"/>
    </location>
</feature>
<keyword evidence="5 10" id="KW-0808">Transferase</keyword>
<feature type="binding site" evidence="10">
    <location>
        <position position="102"/>
    </location>
    <ligand>
        <name>S-adenosyl-L-methionine</name>
        <dbReference type="ChEBI" id="CHEBI:59789"/>
    </ligand>
</feature>
<evidence type="ECO:0000313" key="14">
    <source>
        <dbReference type="Proteomes" id="UP001165120"/>
    </source>
</evidence>
<dbReference type="AlphaFoldDB" id="A0A9W6T2U2"/>
<feature type="active site" description="Nucleophile" evidence="10">
    <location>
        <position position="155"/>
    </location>
</feature>
<name>A0A9W6T2U2_CANBO</name>
<dbReference type="GO" id="GO:0005737">
    <property type="term" value="C:cytoplasm"/>
    <property type="evidence" value="ECO:0007669"/>
    <property type="project" value="TreeGrafter"/>
</dbReference>